<protein>
    <submittedName>
        <fullName evidence="1">Uncharacterized protein</fullName>
    </submittedName>
</protein>
<organism evidence="1">
    <name type="scientific">Symploca sp. SIO1C4</name>
    <dbReference type="NCBI Taxonomy" id="2607765"/>
    <lineage>
        <taxon>Bacteria</taxon>
        <taxon>Bacillati</taxon>
        <taxon>Cyanobacteriota</taxon>
        <taxon>Cyanophyceae</taxon>
        <taxon>Coleofasciculales</taxon>
        <taxon>Coleofasciculaceae</taxon>
        <taxon>Symploca</taxon>
    </lineage>
</organism>
<reference evidence="1" key="1">
    <citation type="submission" date="2019-11" db="EMBL/GenBank/DDBJ databases">
        <title>Genomic insights into an expanded diversity of filamentous marine cyanobacteria reveals the extraordinary biosynthetic potential of Moorea and Okeania.</title>
        <authorList>
            <person name="Ferreira Leao T."/>
            <person name="Wang M."/>
            <person name="Moss N."/>
            <person name="Da Silva R."/>
            <person name="Sanders J."/>
            <person name="Nurk S."/>
            <person name="Gurevich A."/>
            <person name="Humphrey G."/>
            <person name="Reher R."/>
            <person name="Zhu Q."/>
            <person name="Belda-Ferre P."/>
            <person name="Glukhov E."/>
            <person name="Rex R."/>
            <person name="Dorrestein P.C."/>
            <person name="Knight R."/>
            <person name="Pevzner P."/>
            <person name="Gerwick W.H."/>
            <person name="Gerwick L."/>
        </authorList>
    </citation>
    <scope>NUCLEOTIDE SEQUENCE</scope>
    <source>
        <strain evidence="1">SIO1C4</strain>
    </source>
</reference>
<proteinExistence type="predicted"/>
<dbReference type="AlphaFoldDB" id="A0A6B3NBP6"/>
<accession>A0A6B3NBP6</accession>
<name>A0A6B3NBP6_9CYAN</name>
<dbReference type="EMBL" id="JAAHFQ010000689">
    <property type="protein sequence ID" value="NER30976.1"/>
    <property type="molecule type" value="Genomic_DNA"/>
</dbReference>
<sequence>MLNSAQFHSQLLSKVLLLGICFYSFNAILETPVQAGELQEHTQQGKIDNKIYQTQGRFLQGGNQGNINNMVAQVSRDESCRDPQNLTPEQRQRCRPPSPTFFEQERKLEFEGFGPTFLQNSLNGVSDPLGGTGSTSSQLGTPFGGTTSEFIPTLGIQRIDGEIDAGGGFTGGESVGSE</sequence>
<comment type="caution">
    <text evidence="1">The sequence shown here is derived from an EMBL/GenBank/DDBJ whole genome shotgun (WGS) entry which is preliminary data.</text>
</comment>
<evidence type="ECO:0000313" key="1">
    <source>
        <dbReference type="EMBL" id="NER30976.1"/>
    </source>
</evidence>
<gene>
    <name evidence="1" type="ORF">F6J89_25990</name>
</gene>